<dbReference type="OrthoDB" id="2344588at2759"/>
<keyword evidence="9" id="KW-1185">Reference proteome</keyword>
<dbReference type="GO" id="GO:0005769">
    <property type="term" value="C:early endosome"/>
    <property type="evidence" value="ECO:0007669"/>
    <property type="project" value="TreeGrafter"/>
</dbReference>
<evidence type="ECO:0000313" key="9">
    <source>
        <dbReference type="Proteomes" id="UP000030665"/>
    </source>
</evidence>
<dbReference type="SUPFAM" id="SSF50729">
    <property type="entry name" value="PH domain-like"/>
    <property type="match status" value="1"/>
</dbReference>
<dbReference type="InterPro" id="IPR011993">
    <property type="entry name" value="PH-like_dom_sf"/>
</dbReference>
<comment type="subcellular location">
    <subcellularLocation>
        <location evidence="2">Golgi apparatus</location>
        <location evidence="2">trans-Golgi network membrane</location>
    </subcellularLocation>
    <subcellularLocation>
        <location evidence="1">Membrane</location>
        <topology evidence="1">Peripheral membrane protein</topology>
    </subcellularLocation>
</comment>
<dbReference type="FunFam" id="2.30.29.30:FF:000085">
    <property type="entry name" value="Pleckstrin homology domain-containing family A member 8"/>
    <property type="match status" value="1"/>
</dbReference>
<feature type="domain" description="PH" evidence="7">
    <location>
        <begin position="4"/>
        <end position="99"/>
    </location>
</feature>
<reference evidence="8" key="1">
    <citation type="submission" date="2014-01" db="EMBL/GenBank/DDBJ databases">
        <authorList>
            <person name="Aslett M."/>
        </authorList>
    </citation>
    <scope>NUCLEOTIDE SEQUENCE</scope>
</reference>
<keyword evidence="6" id="KW-0472">Membrane</keyword>
<dbReference type="InterPro" id="IPR014830">
    <property type="entry name" value="Glycolipid_transfer_prot_dom"/>
</dbReference>
<dbReference type="EMBL" id="HG805911">
    <property type="protein sequence ID" value="CDW54680.1"/>
    <property type="molecule type" value="Genomic_DNA"/>
</dbReference>
<dbReference type="SMART" id="SM00233">
    <property type="entry name" value="PH"/>
    <property type="match status" value="1"/>
</dbReference>
<protein>
    <recommendedName>
        <fullName evidence="3">Pleckstrin homology domain-containing family A member 8</fullName>
    </recommendedName>
</protein>
<evidence type="ECO:0000313" key="8">
    <source>
        <dbReference type="EMBL" id="CDW54680.1"/>
    </source>
</evidence>
<proteinExistence type="predicted"/>
<dbReference type="PANTHER" id="PTHR22902">
    <property type="entry name" value="SESQUIPEDALIAN"/>
    <property type="match status" value="1"/>
</dbReference>
<dbReference type="GO" id="GO:0001881">
    <property type="term" value="P:receptor recycling"/>
    <property type="evidence" value="ECO:0007669"/>
    <property type="project" value="TreeGrafter"/>
</dbReference>
<organism evidence="8 9">
    <name type="scientific">Trichuris trichiura</name>
    <name type="common">Whipworm</name>
    <name type="synonym">Trichocephalus trichiurus</name>
    <dbReference type="NCBI Taxonomy" id="36087"/>
    <lineage>
        <taxon>Eukaryota</taxon>
        <taxon>Metazoa</taxon>
        <taxon>Ecdysozoa</taxon>
        <taxon>Nematoda</taxon>
        <taxon>Enoplea</taxon>
        <taxon>Dorylaimia</taxon>
        <taxon>Trichinellida</taxon>
        <taxon>Trichuridae</taxon>
        <taxon>Trichuris</taxon>
    </lineage>
</organism>
<dbReference type="GO" id="GO:0120013">
    <property type="term" value="F:lipid transfer activity"/>
    <property type="evidence" value="ECO:0007669"/>
    <property type="project" value="InterPro"/>
</dbReference>
<dbReference type="GO" id="GO:0005829">
    <property type="term" value="C:cytosol"/>
    <property type="evidence" value="ECO:0007669"/>
    <property type="project" value="GOC"/>
</dbReference>
<dbReference type="GO" id="GO:0005802">
    <property type="term" value="C:trans-Golgi network"/>
    <property type="evidence" value="ECO:0007669"/>
    <property type="project" value="TreeGrafter"/>
</dbReference>
<dbReference type="AlphaFoldDB" id="A0A077Z7N2"/>
<reference evidence="8" key="2">
    <citation type="submission" date="2014-03" db="EMBL/GenBank/DDBJ databases">
        <title>The whipworm genome and dual-species transcriptomics of an intimate host-pathogen interaction.</title>
        <authorList>
            <person name="Foth B.J."/>
            <person name="Tsai I.J."/>
            <person name="Reid A.J."/>
            <person name="Bancroft A.J."/>
            <person name="Nichol S."/>
            <person name="Tracey A."/>
            <person name="Holroyd N."/>
            <person name="Cotton J.A."/>
            <person name="Stanley E.J."/>
            <person name="Zarowiecki M."/>
            <person name="Liu J.Z."/>
            <person name="Huckvale T."/>
            <person name="Cooper P.J."/>
            <person name="Grencis R.K."/>
            <person name="Berriman M."/>
        </authorList>
    </citation>
    <scope>NUCLEOTIDE SEQUENCE [LARGE SCALE GENOMIC DNA]</scope>
</reference>
<evidence type="ECO:0000256" key="1">
    <source>
        <dbReference type="ARBA" id="ARBA00004170"/>
    </source>
</evidence>
<dbReference type="PROSITE" id="PS50003">
    <property type="entry name" value="PH_DOMAIN"/>
    <property type="match status" value="1"/>
</dbReference>
<gene>
    <name evidence="8" type="ORF">TTRE_0000295001</name>
</gene>
<keyword evidence="4" id="KW-0597">Phosphoprotein</keyword>
<dbReference type="Gene3D" id="1.10.3520.10">
    <property type="entry name" value="Glycolipid transfer protein"/>
    <property type="match status" value="1"/>
</dbReference>
<dbReference type="STRING" id="36087.A0A077Z7N2"/>
<dbReference type="Pfam" id="PF00169">
    <property type="entry name" value="PH"/>
    <property type="match status" value="1"/>
</dbReference>
<evidence type="ECO:0000256" key="2">
    <source>
        <dbReference type="ARBA" id="ARBA00004198"/>
    </source>
</evidence>
<accession>A0A077Z7N2</accession>
<evidence type="ECO:0000256" key="3">
    <source>
        <dbReference type="ARBA" id="ARBA00016588"/>
    </source>
</evidence>
<evidence type="ECO:0000259" key="7">
    <source>
        <dbReference type="PROSITE" id="PS50003"/>
    </source>
</evidence>
<dbReference type="SUPFAM" id="SSF110004">
    <property type="entry name" value="Glycolipid transfer protein, GLTP"/>
    <property type="match status" value="1"/>
</dbReference>
<name>A0A077Z7N2_TRITR</name>
<dbReference type="InterPro" id="IPR045188">
    <property type="entry name" value="Boi1/Boi2-like"/>
</dbReference>
<dbReference type="InterPro" id="IPR001849">
    <property type="entry name" value="PH_domain"/>
</dbReference>
<dbReference type="GO" id="GO:0055037">
    <property type="term" value="C:recycling endosome"/>
    <property type="evidence" value="ECO:0007669"/>
    <property type="project" value="TreeGrafter"/>
</dbReference>
<dbReference type="Proteomes" id="UP000030665">
    <property type="component" value="Unassembled WGS sequence"/>
</dbReference>
<dbReference type="Gene3D" id="2.30.29.30">
    <property type="entry name" value="Pleckstrin-homology domain (PH domain)/Phosphotyrosine-binding domain (PTB)"/>
    <property type="match status" value="1"/>
</dbReference>
<evidence type="ECO:0000256" key="6">
    <source>
        <dbReference type="ARBA" id="ARBA00023136"/>
    </source>
</evidence>
<dbReference type="PANTHER" id="PTHR22902:SF27">
    <property type="entry name" value="PLECKSTRIN HOMOLOGY DOMAIN-CONTAINING FAMILY A MEMBER 3"/>
    <property type="match status" value="1"/>
</dbReference>
<evidence type="ECO:0000256" key="4">
    <source>
        <dbReference type="ARBA" id="ARBA00022553"/>
    </source>
</evidence>
<dbReference type="GO" id="GO:0016020">
    <property type="term" value="C:membrane"/>
    <property type="evidence" value="ECO:0007669"/>
    <property type="project" value="UniProtKB-SubCell"/>
</dbReference>
<dbReference type="GO" id="GO:0042147">
    <property type="term" value="P:retrograde transport, endosome to Golgi"/>
    <property type="evidence" value="ECO:0007669"/>
    <property type="project" value="TreeGrafter"/>
</dbReference>
<sequence length="414" mass="46021">MDRPIRKEGELLKWTNYLIGWQPRWFVLDGNVLSYCISEAEVSHGCKGSVNLSDCEVNADSYDHCRFEIVVPGEQCFYIRARTTKERQEWLIALGTAKSQSSRASCIFPSTSSTCEDVLSHRKLVVQQIIALRDTLLKQAVEAKDKAFLSACNDFLKAMDALPPDKASVDVQESVLTNGTSLLADSIQCNAIESGAQSGDQQPFSSADLSRQPNLVEEFGQRMKEAMLTKGPDAFSAFMSSLTLIIDILNVIDLMAMNVIKLEVADCMQIFRTAKKHSAKEVSSLDDMLVAELKIPPANVIKDSVQRVRSVVVFLQTFFDELRAPEADPSSCAMTAYAKSVKDHQSIVLQYVFSESVHAVNNRKFIATNLIHKGQDNKHSNFPAKAEPLFDACYITLTQCVLWLDAILARNSAF</sequence>
<evidence type="ECO:0000256" key="5">
    <source>
        <dbReference type="ARBA" id="ARBA00023034"/>
    </source>
</evidence>
<dbReference type="InterPro" id="IPR036497">
    <property type="entry name" value="GLTP_sf"/>
</dbReference>
<dbReference type="Pfam" id="PF08718">
    <property type="entry name" value="GLTP"/>
    <property type="match status" value="1"/>
</dbReference>
<dbReference type="GO" id="GO:0007032">
    <property type="term" value="P:endosome organization"/>
    <property type="evidence" value="ECO:0007669"/>
    <property type="project" value="TreeGrafter"/>
</dbReference>
<keyword evidence="5" id="KW-0333">Golgi apparatus</keyword>